<accession>A0A6V7V6N2</accession>
<dbReference type="OrthoDB" id="5781422at2759"/>
<dbReference type="InterPro" id="IPR024060">
    <property type="entry name" value="Ureidoglycolate_lyase_dom_sf"/>
</dbReference>
<dbReference type="Proteomes" id="UP000580250">
    <property type="component" value="Unassembled WGS sequence"/>
</dbReference>
<name>A0A6V7V6N2_MELEN</name>
<dbReference type="AlphaFoldDB" id="A0A6V7V6N2"/>
<reference evidence="1 2" key="1">
    <citation type="submission" date="2020-08" db="EMBL/GenBank/DDBJ databases">
        <authorList>
            <person name="Koutsovoulos G."/>
            <person name="Danchin GJ E."/>
        </authorList>
    </citation>
    <scope>NUCLEOTIDE SEQUENCE [LARGE SCALE GENOMIC DNA]</scope>
</reference>
<dbReference type="GO" id="GO:0004848">
    <property type="term" value="F:ureidoglycolate hydrolase activity"/>
    <property type="evidence" value="ECO:0007669"/>
    <property type="project" value="InterPro"/>
</dbReference>
<comment type="caution">
    <text evidence="1">The sequence shown here is derived from an EMBL/GenBank/DDBJ whole genome shotgun (WGS) entry which is preliminary data.</text>
</comment>
<dbReference type="EMBL" id="CAJEWN010000171">
    <property type="protein sequence ID" value="CAD2170626.1"/>
    <property type="molecule type" value="Genomic_DNA"/>
</dbReference>
<protein>
    <submittedName>
        <fullName evidence="1">Uncharacterized protein</fullName>
    </submittedName>
</protein>
<sequence length="432" mass="47893">MSFDCHLHVAVTPYSNKFIHDGVKAVEKFDPNNLIRLPWPRTFHGKGRVPEGGLGGQIVAEQMHVVWHGDSLICPISEQAKPIADRPPKHETEIHYHGAFLAQIDGQVAYVPDLANTTHYLIMVESPVAEIHAIRFGPQHTALIDPFIKHSMPIPLRGELQFIVWHRSVNAVVQLAPDPAGIQPVVINLCKVNRIEPITIRKVCLPPEMAAKKPHKLPHLPHSFAKEVVRLTDVSETTFAPFGRLINDFTMHNEEPGEACWPGVEAAYREGMAGTLCQEFMVTWKMQQIEPEHGVGKLELEFEGITGSFAGEKGHPGVDYSSDLGIYRANLLMARPDGTFYIQPSHTTDSFVMAFALPDTQTGEPIDRTLQAFTFREGQALRLEPGVWHSVPIPLFGSGPVVFTEVIAATNANLVINVLEECGHPIQFVQAI</sequence>
<dbReference type="Gene3D" id="2.60.120.480">
    <property type="entry name" value="Ureidoglycolate hydrolase"/>
    <property type="match status" value="1"/>
</dbReference>
<proteinExistence type="predicted"/>
<dbReference type="SUPFAM" id="SSF51182">
    <property type="entry name" value="RmlC-like cupins"/>
    <property type="match status" value="1"/>
</dbReference>
<organism evidence="1 2">
    <name type="scientific">Meloidogyne enterolobii</name>
    <name type="common">Root-knot nematode worm</name>
    <name type="synonym">Meloidogyne mayaguensis</name>
    <dbReference type="NCBI Taxonomy" id="390850"/>
    <lineage>
        <taxon>Eukaryota</taxon>
        <taxon>Metazoa</taxon>
        <taxon>Ecdysozoa</taxon>
        <taxon>Nematoda</taxon>
        <taxon>Chromadorea</taxon>
        <taxon>Rhabditida</taxon>
        <taxon>Tylenchina</taxon>
        <taxon>Tylenchomorpha</taxon>
        <taxon>Tylenchoidea</taxon>
        <taxon>Meloidogynidae</taxon>
        <taxon>Meloidogyninae</taxon>
        <taxon>Meloidogyne</taxon>
    </lineage>
</organism>
<gene>
    <name evidence="1" type="ORF">MENT_LOCUS22046</name>
</gene>
<dbReference type="InterPro" id="IPR011051">
    <property type="entry name" value="RmlC_Cupin_sf"/>
</dbReference>
<evidence type="ECO:0000313" key="2">
    <source>
        <dbReference type="Proteomes" id="UP000580250"/>
    </source>
</evidence>
<evidence type="ECO:0000313" key="1">
    <source>
        <dbReference type="EMBL" id="CAD2170626.1"/>
    </source>
</evidence>